<dbReference type="EMBL" id="CWOW01000014">
    <property type="protein sequence ID" value="CSA89092.1"/>
    <property type="molecule type" value="Genomic_DNA"/>
</dbReference>
<reference evidence="1 2" key="1">
    <citation type="submission" date="2015-07" db="EMBL/GenBank/DDBJ databases">
        <authorList>
            <consortium name="Pathogen Informatics"/>
        </authorList>
    </citation>
    <scope>NUCLEOTIDE SEQUENCE [LARGE SCALE GENOMIC DNA]</scope>
    <source>
        <strain evidence="1 2">A51</strain>
    </source>
</reference>
<evidence type="ECO:0000313" key="2">
    <source>
        <dbReference type="Proteomes" id="UP000044806"/>
    </source>
</evidence>
<evidence type="ECO:0000313" key="1">
    <source>
        <dbReference type="EMBL" id="CSA89092.1"/>
    </source>
</evidence>
<name>A0A655R615_VIBCL</name>
<protein>
    <submittedName>
        <fullName evidence="1">Uncharacterized protein</fullName>
    </submittedName>
</protein>
<proteinExistence type="predicted"/>
<gene>
    <name evidence="1" type="ORF">ERS013165_02701</name>
</gene>
<sequence length="73" mass="8311">MNALLACGFDEVTTQTCNLSVTAVSEVFGREVAAFFGVIDDFIGVRRFWTPIHNHFWNIFVRIQHILQLLGQV</sequence>
<dbReference type="Proteomes" id="UP000044806">
    <property type="component" value="Unassembled WGS sequence"/>
</dbReference>
<dbReference type="AlphaFoldDB" id="A0A655R615"/>
<accession>A0A655R615</accession>
<organism evidence="1 2">
    <name type="scientific">Vibrio cholerae</name>
    <dbReference type="NCBI Taxonomy" id="666"/>
    <lineage>
        <taxon>Bacteria</taxon>
        <taxon>Pseudomonadati</taxon>
        <taxon>Pseudomonadota</taxon>
        <taxon>Gammaproteobacteria</taxon>
        <taxon>Vibrionales</taxon>
        <taxon>Vibrionaceae</taxon>
        <taxon>Vibrio</taxon>
    </lineage>
</organism>